<dbReference type="InterPro" id="IPR051907">
    <property type="entry name" value="DoxX-like_oxidoreductase"/>
</dbReference>
<feature type="transmembrane region" description="Helical" evidence="7">
    <location>
        <begin position="109"/>
        <end position="129"/>
    </location>
</feature>
<dbReference type="InterPro" id="IPR032808">
    <property type="entry name" value="DoxX"/>
</dbReference>
<name>A0AAE4CLI6_9ACTN</name>
<keyword evidence="9" id="KW-1185">Reference proteome</keyword>
<protein>
    <submittedName>
        <fullName evidence="8">Oxidoreductase</fullName>
    </submittedName>
</protein>
<reference evidence="8" key="1">
    <citation type="submission" date="2023-07" db="EMBL/GenBank/DDBJ databases">
        <title>Sequencing the genomes of 1000 actinobacteria strains.</title>
        <authorList>
            <person name="Klenk H.-P."/>
        </authorList>
    </citation>
    <scope>NUCLEOTIDE SEQUENCE</scope>
    <source>
        <strain evidence="8">DSM 45977</strain>
    </source>
</reference>
<feature type="transmembrane region" description="Helical" evidence="7">
    <location>
        <begin position="12"/>
        <end position="29"/>
    </location>
</feature>
<sequence>MPQLPSGVRDLVLLLARVVVGVVFIAHGLQKFLQWGIDGTAASFAGMGIPLPTVSAWATALIETVGGAALLAGLALPLVGVLLAATMVGALLLVHLGNGLFASGGGYEYVLVLAVASLALGFSGGTLTLDRALSGSRREEPATV</sequence>
<evidence type="ECO:0000256" key="2">
    <source>
        <dbReference type="ARBA" id="ARBA00006679"/>
    </source>
</evidence>
<comment type="similarity">
    <text evidence="2">Belongs to the DoxX family.</text>
</comment>
<evidence type="ECO:0000256" key="1">
    <source>
        <dbReference type="ARBA" id="ARBA00004651"/>
    </source>
</evidence>
<comment type="subcellular location">
    <subcellularLocation>
        <location evidence="1">Cell membrane</location>
        <topology evidence="1">Multi-pass membrane protein</topology>
    </subcellularLocation>
</comment>
<dbReference type="Pfam" id="PF07681">
    <property type="entry name" value="DoxX"/>
    <property type="match status" value="1"/>
</dbReference>
<dbReference type="PANTHER" id="PTHR33452:SF1">
    <property type="entry name" value="INNER MEMBRANE PROTEIN YPHA-RELATED"/>
    <property type="match status" value="1"/>
</dbReference>
<dbReference type="GO" id="GO:0005886">
    <property type="term" value="C:plasma membrane"/>
    <property type="evidence" value="ECO:0007669"/>
    <property type="project" value="UniProtKB-SubCell"/>
</dbReference>
<keyword evidence="6 7" id="KW-0472">Membrane</keyword>
<evidence type="ECO:0000256" key="5">
    <source>
        <dbReference type="ARBA" id="ARBA00022989"/>
    </source>
</evidence>
<evidence type="ECO:0000256" key="6">
    <source>
        <dbReference type="ARBA" id="ARBA00023136"/>
    </source>
</evidence>
<dbReference type="AlphaFoldDB" id="A0AAE4CLI6"/>
<feature type="transmembrane region" description="Helical" evidence="7">
    <location>
        <begin position="41"/>
        <end position="62"/>
    </location>
</feature>
<accession>A0AAE4CLI6</accession>
<feature type="transmembrane region" description="Helical" evidence="7">
    <location>
        <begin position="69"/>
        <end position="97"/>
    </location>
</feature>
<evidence type="ECO:0000313" key="8">
    <source>
        <dbReference type="EMBL" id="MDR7302305.1"/>
    </source>
</evidence>
<dbReference type="PANTHER" id="PTHR33452">
    <property type="entry name" value="OXIDOREDUCTASE CATD-RELATED"/>
    <property type="match status" value="1"/>
</dbReference>
<evidence type="ECO:0000313" key="9">
    <source>
        <dbReference type="Proteomes" id="UP001180845"/>
    </source>
</evidence>
<evidence type="ECO:0000256" key="4">
    <source>
        <dbReference type="ARBA" id="ARBA00022692"/>
    </source>
</evidence>
<dbReference type="EMBL" id="JAVDXW010000001">
    <property type="protein sequence ID" value="MDR7302305.1"/>
    <property type="molecule type" value="Genomic_DNA"/>
</dbReference>
<dbReference type="RefSeq" id="WP_310273726.1">
    <property type="nucleotide sequence ID" value="NZ_JAVDXW010000001.1"/>
</dbReference>
<comment type="caution">
    <text evidence="8">The sequence shown here is derived from an EMBL/GenBank/DDBJ whole genome shotgun (WGS) entry which is preliminary data.</text>
</comment>
<proteinExistence type="inferred from homology"/>
<evidence type="ECO:0000256" key="7">
    <source>
        <dbReference type="SAM" id="Phobius"/>
    </source>
</evidence>
<evidence type="ECO:0000256" key="3">
    <source>
        <dbReference type="ARBA" id="ARBA00022475"/>
    </source>
</evidence>
<keyword evidence="3" id="KW-1003">Cell membrane</keyword>
<gene>
    <name evidence="8" type="ORF">JOF55_002486</name>
</gene>
<dbReference type="Proteomes" id="UP001180845">
    <property type="component" value="Unassembled WGS sequence"/>
</dbReference>
<keyword evidence="5 7" id="KW-1133">Transmembrane helix</keyword>
<keyword evidence="4 7" id="KW-0812">Transmembrane</keyword>
<organism evidence="8 9">
    <name type="scientific">Haloactinomyces albus</name>
    <dbReference type="NCBI Taxonomy" id="1352928"/>
    <lineage>
        <taxon>Bacteria</taxon>
        <taxon>Bacillati</taxon>
        <taxon>Actinomycetota</taxon>
        <taxon>Actinomycetes</taxon>
        <taxon>Actinopolysporales</taxon>
        <taxon>Actinopolysporaceae</taxon>
        <taxon>Haloactinomyces</taxon>
    </lineage>
</organism>